<dbReference type="InterPro" id="IPR039901">
    <property type="entry name" value="Kdotransferase"/>
</dbReference>
<dbReference type="InterPro" id="IPR007507">
    <property type="entry name" value="Glycos_transf_N"/>
</dbReference>
<feature type="domain" description="3-deoxy-D-manno-octulosonic-acid transferase N-terminal" evidence="4">
    <location>
        <begin position="47"/>
        <end position="252"/>
    </location>
</feature>
<dbReference type="PANTHER" id="PTHR42755:SF1">
    <property type="entry name" value="3-DEOXY-D-MANNO-OCTULOSONIC ACID TRANSFERASE, MITOCHONDRIAL-RELATED"/>
    <property type="match status" value="1"/>
</dbReference>
<feature type="active site" description="Proton acceptor" evidence="2">
    <location>
        <position position="76"/>
    </location>
</feature>
<dbReference type="PANTHER" id="PTHR42755">
    <property type="entry name" value="3-DEOXY-MANNO-OCTULOSONATE CYTIDYLYLTRANSFERASE"/>
    <property type="match status" value="1"/>
</dbReference>
<keyword evidence="1 5" id="KW-0808">Transferase</keyword>
<dbReference type="InterPro" id="IPR038107">
    <property type="entry name" value="Glycos_transf_N_sf"/>
</dbReference>
<dbReference type="Gene3D" id="3.40.50.11720">
    <property type="entry name" value="3-Deoxy-D-manno-octulosonic-acid transferase, N-terminal domain"/>
    <property type="match status" value="1"/>
</dbReference>
<dbReference type="OMA" id="FIKYEFW"/>
<dbReference type="GO" id="GO:0005886">
    <property type="term" value="C:plasma membrane"/>
    <property type="evidence" value="ECO:0007669"/>
    <property type="project" value="TreeGrafter"/>
</dbReference>
<evidence type="ECO:0000256" key="1">
    <source>
        <dbReference type="ARBA" id="ARBA00022679"/>
    </source>
</evidence>
<dbReference type="EMBL" id="KB454484">
    <property type="protein sequence ID" value="EME32685.1"/>
    <property type="molecule type" value="Genomic_DNA"/>
</dbReference>
<dbReference type="eggNOG" id="ENOG502QSA5">
    <property type="taxonomic scope" value="Eukaryota"/>
</dbReference>
<dbReference type="Gramene" id="EME32685">
    <property type="protein sequence ID" value="EME32685"/>
    <property type="gene ID" value="Gasu_00550"/>
</dbReference>
<evidence type="ECO:0000259" key="4">
    <source>
        <dbReference type="Pfam" id="PF04413"/>
    </source>
</evidence>
<evidence type="ECO:0000313" key="5">
    <source>
        <dbReference type="EMBL" id="EME32685.1"/>
    </source>
</evidence>
<keyword evidence="6" id="KW-1185">Reference proteome</keyword>
<evidence type="ECO:0000256" key="3">
    <source>
        <dbReference type="PIRSR" id="PIRSR639901-2"/>
    </source>
</evidence>
<dbReference type="OrthoDB" id="308383at2759"/>
<dbReference type="Proteomes" id="UP000030680">
    <property type="component" value="Unassembled WGS sequence"/>
</dbReference>
<dbReference type="GO" id="GO:0009245">
    <property type="term" value="P:lipid A biosynthetic process"/>
    <property type="evidence" value="ECO:0007669"/>
    <property type="project" value="TreeGrafter"/>
</dbReference>
<dbReference type="KEGG" id="gsl:Gasu_00550"/>
<dbReference type="STRING" id="130081.M2X803"/>
<feature type="site" description="Transition state stabilizer" evidence="3">
    <location>
        <position position="172"/>
    </location>
</feature>
<dbReference type="Pfam" id="PF04413">
    <property type="entry name" value="Glycos_transf_N"/>
    <property type="match status" value="1"/>
</dbReference>
<evidence type="ECO:0000313" key="6">
    <source>
        <dbReference type="Proteomes" id="UP000030680"/>
    </source>
</evidence>
<sequence length="490" mass="55339">MSYKGGPSTLFGNAANFVAPLFALVESAYYKFFRRLSWRDSVEVLTQRLSLTSEVELKETCRSPVSLWFHGASLGETRTALAFCAAVLRALDRKNAVLFPYENNFQIRSLLFTSANVAAQEPLLRGLDFLNKTSLKTGTSAEFQRRLVPYDCPSCVNRFLSRFLPRNAIFIESELWPTLLQESKKKGVKLFLLDGRLSPASKERWTSSAFGTSMLKQMLTSFHFIGARNEEEAFFFKQFGCSNVKVIPPLKVLLPSGSEGDSVSLPTRFGPSWMVCRTVHKIASLKSLPKGISTHDPEEISLLRVHKRLCTTWKLERKPLLILAPRHVERTSKIFRAAQFIGFKPSEIAVHSRHSLSDNVSLLIIDSYGVLSSFFQQCKVVFVGNSLVPPGGGHNIAEPLHYKCVVLHGSYIKNFVETWRYLNIFNSSSPVTCMIQNEDNLFNRIQYFLLHLEKAHEWGEMGYTSVKEAEEFVVSSVLHELVFEPSTAIS</sequence>
<dbReference type="Gene3D" id="3.40.50.2000">
    <property type="entry name" value="Glycogen Phosphorylase B"/>
    <property type="match status" value="1"/>
</dbReference>
<dbReference type="RefSeq" id="XP_005709205.1">
    <property type="nucleotide sequence ID" value="XM_005709148.1"/>
</dbReference>
<protein>
    <submittedName>
        <fullName evidence="5">3-deoxy-D-manno-octulosonic-acid transferase</fullName>
    </submittedName>
</protein>
<name>M2X803_GALSU</name>
<evidence type="ECO:0000256" key="2">
    <source>
        <dbReference type="PIRSR" id="PIRSR639901-1"/>
    </source>
</evidence>
<feature type="site" description="Transition state stabilizer" evidence="3">
    <location>
        <position position="251"/>
    </location>
</feature>
<dbReference type="GeneID" id="17091245"/>
<dbReference type="AlphaFoldDB" id="M2X803"/>
<proteinExistence type="predicted"/>
<accession>M2X803</accession>
<gene>
    <name evidence="5" type="ORF">Gasu_00550</name>
</gene>
<organism evidence="5 6">
    <name type="scientific">Galdieria sulphuraria</name>
    <name type="common">Red alga</name>
    <dbReference type="NCBI Taxonomy" id="130081"/>
    <lineage>
        <taxon>Eukaryota</taxon>
        <taxon>Rhodophyta</taxon>
        <taxon>Bangiophyceae</taxon>
        <taxon>Galdieriales</taxon>
        <taxon>Galdieriaceae</taxon>
        <taxon>Galdieria</taxon>
    </lineage>
</organism>
<dbReference type="GO" id="GO:0016740">
    <property type="term" value="F:transferase activity"/>
    <property type="evidence" value="ECO:0007669"/>
    <property type="project" value="UniProtKB-KW"/>
</dbReference>
<reference evidence="6" key="1">
    <citation type="journal article" date="2013" name="Science">
        <title>Gene transfer from bacteria and archaea facilitated evolution of an extremophilic eukaryote.</title>
        <authorList>
            <person name="Schonknecht G."/>
            <person name="Chen W.H."/>
            <person name="Ternes C.M."/>
            <person name="Barbier G.G."/>
            <person name="Shrestha R.P."/>
            <person name="Stanke M."/>
            <person name="Brautigam A."/>
            <person name="Baker B.J."/>
            <person name="Banfield J.F."/>
            <person name="Garavito R.M."/>
            <person name="Carr K."/>
            <person name="Wilkerson C."/>
            <person name="Rensing S.A."/>
            <person name="Gagneul D."/>
            <person name="Dickenson N.E."/>
            <person name="Oesterhelt C."/>
            <person name="Lercher M.J."/>
            <person name="Weber A.P."/>
        </authorList>
    </citation>
    <scope>NUCLEOTIDE SEQUENCE [LARGE SCALE GENOMIC DNA]</scope>
    <source>
        <strain evidence="6">074W</strain>
    </source>
</reference>